<dbReference type="SMART" id="SM00066">
    <property type="entry name" value="GAL4"/>
    <property type="match status" value="1"/>
</dbReference>
<evidence type="ECO:0000256" key="4">
    <source>
        <dbReference type="ARBA" id="ARBA00023242"/>
    </source>
</evidence>
<feature type="domain" description="Zn(2)-C6 fungal-type" evidence="6">
    <location>
        <begin position="10"/>
        <end position="39"/>
    </location>
</feature>
<dbReference type="Proteomes" id="UP000184499">
    <property type="component" value="Unassembled WGS sequence"/>
</dbReference>
<dbReference type="GO" id="GO:0008270">
    <property type="term" value="F:zinc ion binding"/>
    <property type="evidence" value="ECO:0007669"/>
    <property type="project" value="InterPro"/>
</dbReference>
<dbReference type="PROSITE" id="PS50048">
    <property type="entry name" value="ZN2_CY6_FUNGAL_2"/>
    <property type="match status" value="1"/>
</dbReference>
<organism evidence="7 8">
    <name type="scientific">Aspergillus brasiliensis (strain CBS 101740 / IMI 381727 / IBT 21946)</name>
    <dbReference type="NCBI Taxonomy" id="767769"/>
    <lineage>
        <taxon>Eukaryota</taxon>
        <taxon>Fungi</taxon>
        <taxon>Dikarya</taxon>
        <taxon>Ascomycota</taxon>
        <taxon>Pezizomycotina</taxon>
        <taxon>Eurotiomycetes</taxon>
        <taxon>Eurotiomycetidae</taxon>
        <taxon>Eurotiales</taxon>
        <taxon>Aspergillaceae</taxon>
        <taxon>Aspergillus</taxon>
        <taxon>Aspergillus subgen. Circumdati</taxon>
    </lineage>
</organism>
<dbReference type="PROSITE" id="PS00463">
    <property type="entry name" value="ZN2_CY6_FUNGAL_1"/>
    <property type="match status" value="1"/>
</dbReference>
<dbReference type="AlphaFoldDB" id="A0A1L9UKH7"/>
<evidence type="ECO:0000256" key="3">
    <source>
        <dbReference type="ARBA" id="ARBA00023163"/>
    </source>
</evidence>
<reference evidence="8" key="1">
    <citation type="journal article" date="2017" name="Genome Biol.">
        <title>Comparative genomics reveals high biological diversity and specific adaptations in the industrially and medically important fungal genus Aspergillus.</title>
        <authorList>
            <person name="de Vries R.P."/>
            <person name="Riley R."/>
            <person name="Wiebenga A."/>
            <person name="Aguilar-Osorio G."/>
            <person name="Amillis S."/>
            <person name="Uchima C.A."/>
            <person name="Anderluh G."/>
            <person name="Asadollahi M."/>
            <person name="Askin M."/>
            <person name="Barry K."/>
            <person name="Battaglia E."/>
            <person name="Bayram O."/>
            <person name="Benocci T."/>
            <person name="Braus-Stromeyer S.A."/>
            <person name="Caldana C."/>
            <person name="Canovas D."/>
            <person name="Cerqueira G.C."/>
            <person name="Chen F."/>
            <person name="Chen W."/>
            <person name="Choi C."/>
            <person name="Clum A."/>
            <person name="Dos Santos R.A."/>
            <person name="Damasio A.R."/>
            <person name="Diallinas G."/>
            <person name="Emri T."/>
            <person name="Fekete E."/>
            <person name="Flipphi M."/>
            <person name="Freyberg S."/>
            <person name="Gallo A."/>
            <person name="Gournas C."/>
            <person name="Habgood R."/>
            <person name="Hainaut M."/>
            <person name="Harispe M.L."/>
            <person name="Henrissat B."/>
            <person name="Hilden K.S."/>
            <person name="Hope R."/>
            <person name="Hossain A."/>
            <person name="Karabika E."/>
            <person name="Karaffa L."/>
            <person name="Karanyi Z."/>
            <person name="Krasevec N."/>
            <person name="Kuo A."/>
            <person name="Kusch H."/>
            <person name="LaButti K."/>
            <person name="Lagendijk E.L."/>
            <person name="Lapidus A."/>
            <person name="Levasseur A."/>
            <person name="Lindquist E."/>
            <person name="Lipzen A."/>
            <person name="Logrieco A.F."/>
            <person name="MacCabe A."/>
            <person name="Maekelae M.R."/>
            <person name="Malavazi I."/>
            <person name="Melin P."/>
            <person name="Meyer V."/>
            <person name="Mielnichuk N."/>
            <person name="Miskei M."/>
            <person name="Molnar A.P."/>
            <person name="Mule G."/>
            <person name="Ngan C.Y."/>
            <person name="Orejas M."/>
            <person name="Orosz E."/>
            <person name="Ouedraogo J.P."/>
            <person name="Overkamp K.M."/>
            <person name="Park H.-S."/>
            <person name="Perrone G."/>
            <person name="Piumi F."/>
            <person name="Punt P.J."/>
            <person name="Ram A.F."/>
            <person name="Ramon A."/>
            <person name="Rauscher S."/>
            <person name="Record E."/>
            <person name="Riano-Pachon D.M."/>
            <person name="Robert V."/>
            <person name="Roehrig J."/>
            <person name="Ruller R."/>
            <person name="Salamov A."/>
            <person name="Salih N.S."/>
            <person name="Samson R.A."/>
            <person name="Sandor E."/>
            <person name="Sanguinetti M."/>
            <person name="Schuetze T."/>
            <person name="Sepcic K."/>
            <person name="Shelest E."/>
            <person name="Sherlock G."/>
            <person name="Sophianopoulou V."/>
            <person name="Squina F.M."/>
            <person name="Sun H."/>
            <person name="Susca A."/>
            <person name="Todd R.B."/>
            <person name="Tsang A."/>
            <person name="Unkles S.E."/>
            <person name="van de Wiele N."/>
            <person name="van Rossen-Uffink D."/>
            <person name="Oliveira J.V."/>
            <person name="Vesth T.C."/>
            <person name="Visser J."/>
            <person name="Yu J.-H."/>
            <person name="Zhou M."/>
            <person name="Andersen M.R."/>
            <person name="Archer D.B."/>
            <person name="Baker S.E."/>
            <person name="Benoit I."/>
            <person name="Brakhage A.A."/>
            <person name="Braus G.H."/>
            <person name="Fischer R."/>
            <person name="Frisvad J.C."/>
            <person name="Goldman G.H."/>
            <person name="Houbraken J."/>
            <person name="Oakley B."/>
            <person name="Pocsi I."/>
            <person name="Scazzocchio C."/>
            <person name="Seiboth B."/>
            <person name="vanKuyk P.A."/>
            <person name="Wortman J."/>
            <person name="Dyer P.S."/>
            <person name="Grigoriev I.V."/>
        </authorList>
    </citation>
    <scope>NUCLEOTIDE SEQUENCE [LARGE SCALE GENOMIC DNA]</scope>
    <source>
        <strain evidence="8">CBS 101740 / IMI 381727 / IBT 21946</strain>
    </source>
</reference>
<dbReference type="GO" id="GO:0009893">
    <property type="term" value="P:positive regulation of metabolic process"/>
    <property type="evidence" value="ECO:0007669"/>
    <property type="project" value="UniProtKB-ARBA"/>
</dbReference>
<gene>
    <name evidence="7" type="ORF">ASPBRDRAFT_125684</name>
</gene>
<evidence type="ECO:0000256" key="2">
    <source>
        <dbReference type="ARBA" id="ARBA00023125"/>
    </source>
</evidence>
<evidence type="ECO:0000256" key="1">
    <source>
        <dbReference type="ARBA" id="ARBA00023015"/>
    </source>
</evidence>
<dbReference type="OMA" id="GCYVCRR"/>
<keyword evidence="2" id="KW-0238">DNA-binding</keyword>
<dbReference type="InterPro" id="IPR036864">
    <property type="entry name" value="Zn2-C6_fun-type_DNA-bd_sf"/>
</dbReference>
<name>A0A1L9UKH7_ASPBC</name>
<evidence type="ECO:0000313" key="7">
    <source>
        <dbReference type="EMBL" id="OJJ72191.1"/>
    </source>
</evidence>
<keyword evidence="4" id="KW-0539">Nucleus</keyword>
<dbReference type="OrthoDB" id="4491390at2759"/>
<evidence type="ECO:0000259" key="6">
    <source>
        <dbReference type="PROSITE" id="PS50048"/>
    </source>
</evidence>
<protein>
    <recommendedName>
        <fullName evidence="6">Zn(2)-C6 fungal-type domain-containing protein</fullName>
    </recommendedName>
</protein>
<dbReference type="Pfam" id="PF11951">
    <property type="entry name" value="Fungal_trans_2"/>
    <property type="match status" value="1"/>
</dbReference>
<dbReference type="Pfam" id="PF00172">
    <property type="entry name" value="Zn_clus"/>
    <property type="match status" value="1"/>
</dbReference>
<keyword evidence="3" id="KW-0804">Transcription</keyword>
<dbReference type="PANTHER" id="PTHR38791">
    <property type="entry name" value="ZN(II)2CYS6 TRANSCRIPTION FACTOR (EUROFUNG)-RELATED-RELATED"/>
    <property type="match status" value="1"/>
</dbReference>
<dbReference type="InterPro" id="IPR021858">
    <property type="entry name" value="Fun_TF"/>
</dbReference>
<keyword evidence="1" id="KW-0805">Transcription regulation</keyword>
<accession>A0A1L9UKH7</accession>
<feature type="compositionally biased region" description="Polar residues" evidence="5">
    <location>
        <begin position="70"/>
        <end position="87"/>
    </location>
</feature>
<sequence>MVFPGRLSTGCYVCRKRKVKCDGARPACRRCVTQGRECTGYPDAFAFRAYKATKEPQSSKAVARKRGKMTTDSEQPSTGSTSPSPAVSDQDGTDTRLVRVKSPSTPPSPPAAITPCLEWQSLCYFFHQHVLPTQKSPCEGHLAFLPELYQEKSNDPSLRHAILSVSYLSLFNTARVDELYVNARKHYGAALKSLTASLSNKETSLQDETFAAALFLSMFMDLSGERQGAVNPHIPGICSLMHLRGRPQRSSKYARKLFGWAFTQIQIQAIVSNQFAYACLPPSINMAYNPDYVLRSGIITSMISEFCQAASEFRRSEHNHPPTARARLLHSLLGRGYFVLEQINIWDEAVPHHWKRQFDVPAMGHVNQAEQAASRDPWTPCFLAVVQAAQIFFYIHLFECWEKFVPVGSEIDDEHLEDFSIESFTGVDDRIRSLIDVICDTVTGTLGHVTPNQGFQLHPNSKLANGYTLLWPMWVVVNSGLATADQMDLCRRALECVGSTMGYRLASVLCADSTPEEPRSSILEQSPMIHSFTAVQ</sequence>
<feature type="region of interest" description="Disordered" evidence="5">
    <location>
        <begin position="56"/>
        <end position="110"/>
    </location>
</feature>
<dbReference type="GO" id="GO:0000981">
    <property type="term" value="F:DNA-binding transcription factor activity, RNA polymerase II-specific"/>
    <property type="evidence" value="ECO:0007669"/>
    <property type="project" value="InterPro"/>
</dbReference>
<dbReference type="VEuPathDB" id="FungiDB:ASPBRDRAFT_125684"/>
<dbReference type="InterPro" id="IPR053175">
    <property type="entry name" value="DHMBA_Reg_Transcription_Factor"/>
</dbReference>
<proteinExistence type="predicted"/>
<dbReference type="Gene3D" id="4.10.240.10">
    <property type="entry name" value="Zn(2)-C6 fungal-type DNA-binding domain"/>
    <property type="match status" value="1"/>
</dbReference>
<dbReference type="RefSeq" id="XP_067479439.1">
    <property type="nucleotide sequence ID" value="XM_067617812.1"/>
</dbReference>
<dbReference type="InterPro" id="IPR001138">
    <property type="entry name" value="Zn2Cys6_DnaBD"/>
</dbReference>
<dbReference type="EMBL" id="KV878684">
    <property type="protein sequence ID" value="OJJ72191.1"/>
    <property type="molecule type" value="Genomic_DNA"/>
</dbReference>
<dbReference type="GeneID" id="93570300"/>
<evidence type="ECO:0000256" key="5">
    <source>
        <dbReference type="SAM" id="MobiDB-lite"/>
    </source>
</evidence>
<dbReference type="PANTHER" id="PTHR38791:SF12">
    <property type="entry name" value="TRANSCRIPTION FACTOR DOMAIN-CONTAINING PROTEIN-RELATED"/>
    <property type="match status" value="1"/>
</dbReference>
<dbReference type="SUPFAM" id="SSF57701">
    <property type="entry name" value="Zn2/Cys6 DNA-binding domain"/>
    <property type="match status" value="1"/>
</dbReference>
<keyword evidence="8" id="KW-1185">Reference proteome</keyword>
<evidence type="ECO:0000313" key="8">
    <source>
        <dbReference type="Proteomes" id="UP000184499"/>
    </source>
</evidence>
<dbReference type="GO" id="GO:0003677">
    <property type="term" value="F:DNA binding"/>
    <property type="evidence" value="ECO:0007669"/>
    <property type="project" value="UniProtKB-KW"/>
</dbReference>
<dbReference type="CDD" id="cd00067">
    <property type="entry name" value="GAL4"/>
    <property type="match status" value="1"/>
</dbReference>